<proteinExistence type="predicted"/>
<evidence type="ECO:0000313" key="3">
    <source>
        <dbReference type="Proteomes" id="UP000298663"/>
    </source>
</evidence>
<dbReference type="OrthoDB" id="10511587at2759"/>
<protein>
    <submittedName>
        <fullName evidence="2">Uncharacterized protein</fullName>
    </submittedName>
</protein>
<name>A0A4U5NTM2_STECR</name>
<gene>
    <name evidence="2" type="ORF">L596_011357</name>
</gene>
<organism evidence="2 3">
    <name type="scientific">Steinernema carpocapsae</name>
    <name type="common">Entomopathogenic nematode</name>
    <dbReference type="NCBI Taxonomy" id="34508"/>
    <lineage>
        <taxon>Eukaryota</taxon>
        <taxon>Metazoa</taxon>
        <taxon>Ecdysozoa</taxon>
        <taxon>Nematoda</taxon>
        <taxon>Chromadorea</taxon>
        <taxon>Rhabditida</taxon>
        <taxon>Tylenchina</taxon>
        <taxon>Panagrolaimomorpha</taxon>
        <taxon>Strongyloidoidea</taxon>
        <taxon>Steinernematidae</taxon>
        <taxon>Steinernema</taxon>
    </lineage>
</organism>
<keyword evidence="1" id="KW-0732">Signal</keyword>
<evidence type="ECO:0000313" key="2">
    <source>
        <dbReference type="EMBL" id="TKR86848.1"/>
    </source>
</evidence>
<reference evidence="2 3" key="2">
    <citation type="journal article" date="2019" name="G3 (Bethesda)">
        <title>Hybrid Assembly of the Genome of the Entomopathogenic Nematode Steinernema carpocapsae Identifies the X-Chromosome.</title>
        <authorList>
            <person name="Serra L."/>
            <person name="Macchietto M."/>
            <person name="Macias-Munoz A."/>
            <person name="McGill C.J."/>
            <person name="Rodriguez I.M."/>
            <person name="Rodriguez B."/>
            <person name="Murad R."/>
            <person name="Mortazavi A."/>
        </authorList>
    </citation>
    <scope>NUCLEOTIDE SEQUENCE [LARGE SCALE GENOMIC DNA]</scope>
    <source>
        <strain evidence="2 3">ALL</strain>
    </source>
</reference>
<dbReference type="Proteomes" id="UP000298663">
    <property type="component" value="Unassembled WGS sequence"/>
</dbReference>
<comment type="caution">
    <text evidence="2">The sequence shown here is derived from an EMBL/GenBank/DDBJ whole genome shotgun (WGS) entry which is preliminary data.</text>
</comment>
<dbReference type="EMBL" id="AZBU02000003">
    <property type="protein sequence ID" value="TKR86848.1"/>
    <property type="molecule type" value="Genomic_DNA"/>
</dbReference>
<feature type="chain" id="PRO_5020638087" evidence="1">
    <location>
        <begin position="22"/>
        <end position="82"/>
    </location>
</feature>
<evidence type="ECO:0000256" key="1">
    <source>
        <dbReference type="SAM" id="SignalP"/>
    </source>
</evidence>
<dbReference type="AlphaFoldDB" id="A0A4U5NTM2"/>
<reference evidence="2 3" key="1">
    <citation type="journal article" date="2015" name="Genome Biol.">
        <title>Comparative genomics of Steinernema reveals deeply conserved gene regulatory networks.</title>
        <authorList>
            <person name="Dillman A.R."/>
            <person name="Macchietto M."/>
            <person name="Porter C.F."/>
            <person name="Rogers A."/>
            <person name="Williams B."/>
            <person name="Antoshechkin I."/>
            <person name="Lee M.M."/>
            <person name="Goodwin Z."/>
            <person name="Lu X."/>
            <person name="Lewis E.E."/>
            <person name="Goodrich-Blair H."/>
            <person name="Stock S.P."/>
            <person name="Adams B.J."/>
            <person name="Sternberg P.W."/>
            <person name="Mortazavi A."/>
        </authorList>
    </citation>
    <scope>NUCLEOTIDE SEQUENCE [LARGE SCALE GENOMIC DNA]</scope>
    <source>
        <strain evidence="2 3">ALL</strain>
    </source>
</reference>
<sequence length="82" mass="8809">MMTSSILIAALVAGIIAVGLSESLESTKEHMLCGKRLIASFRRVCNVESCGTDSTLASYKEIEQGENCLNSVKRNQMSNLGV</sequence>
<keyword evidence="3" id="KW-1185">Reference proteome</keyword>
<accession>A0A4U5NTM2</accession>
<feature type="signal peptide" evidence="1">
    <location>
        <begin position="1"/>
        <end position="21"/>
    </location>
</feature>